<dbReference type="InterPro" id="IPR012337">
    <property type="entry name" value="RNaseH-like_sf"/>
</dbReference>
<dbReference type="InterPro" id="IPR006054">
    <property type="entry name" value="DnaQ"/>
</dbReference>
<evidence type="ECO:0000256" key="10">
    <source>
        <dbReference type="ARBA" id="ARBA00034808"/>
    </source>
</evidence>
<keyword evidence="16" id="KW-1185">Reference proteome</keyword>
<dbReference type="CDD" id="cd06127">
    <property type="entry name" value="DEDDh"/>
    <property type="match status" value="1"/>
</dbReference>
<comment type="catalytic activity">
    <reaction evidence="9">
        <text>Couples ATP hydrolysis with the unwinding of duplex DNA by translocating in the 3'-5' direction.</text>
        <dbReference type="EC" id="5.6.2.4"/>
    </reaction>
</comment>
<keyword evidence="6 12" id="KW-0067">ATP-binding</keyword>
<dbReference type="Gene3D" id="1.10.486.10">
    <property type="entry name" value="PCRA, domain 4"/>
    <property type="match status" value="1"/>
</dbReference>
<dbReference type="AlphaFoldDB" id="A0A1T5A286"/>
<dbReference type="InterPro" id="IPR013986">
    <property type="entry name" value="DExx_box_DNA_helicase_dom_sf"/>
</dbReference>
<dbReference type="PROSITE" id="PS51198">
    <property type="entry name" value="UVRD_HELICASE_ATP_BIND"/>
    <property type="match status" value="1"/>
</dbReference>
<dbReference type="EMBL" id="FUYN01000001">
    <property type="protein sequence ID" value="SKB29098.1"/>
    <property type="molecule type" value="Genomic_DNA"/>
</dbReference>
<dbReference type="Gene3D" id="1.10.10.160">
    <property type="match status" value="1"/>
</dbReference>
<dbReference type="GO" id="GO:0000725">
    <property type="term" value="P:recombinational repair"/>
    <property type="evidence" value="ECO:0007669"/>
    <property type="project" value="TreeGrafter"/>
</dbReference>
<keyword evidence="5" id="KW-0540">Nuclease</keyword>
<dbReference type="PROSITE" id="PS51217">
    <property type="entry name" value="UVRD_HELICASE_CTER"/>
    <property type="match status" value="1"/>
</dbReference>
<evidence type="ECO:0000256" key="3">
    <source>
        <dbReference type="ARBA" id="ARBA00022801"/>
    </source>
</evidence>
<dbReference type="GO" id="GO:0006260">
    <property type="term" value="P:DNA replication"/>
    <property type="evidence" value="ECO:0007669"/>
    <property type="project" value="InterPro"/>
</dbReference>
<keyword evidence="5" id="KW-0269">Exonuclease</keyword>
<evidence type="ECO:0000256" key="5">
    <source>
        <dbReference type="ARBA" id="ARBA00022839"/>
    </source>
</evidence>
<dbReference type="PANTHER" id="PTHR11070">
    <property type="entry name" value="UVRD / RECB / PCRA DNA HELICASE FAMILY MEMBER"/>
    <property type="match status" value="1"/>
</dbReference>
<evidence type="ECO:0000256" key="7">
    <source>
        <dbReference type="ARBA" id="ARBA00023125"/>
    </source>
</evidence>
<dbReference type="NCBIfam" id="TIGR00573">
    <property type="entry name" value="dnaq"/>
    <property type="match status" value="1"/>
</dbReference>
<keyword evidence="7" id="KW-0238">DNA-binding</keyword>
<dbReference type="GO" id="GO:0005524">
    <property type="term" value="F:ATP binding"/>
    <property type="evidence" value="ECO:0007669"/>
    <property type="project" value="UniProtKB-UniRule"/>
</dbReference>
<dbReference type="SUPFAM" id="SSF52540">
    <property type="entry name" value="P-loop containing nucleoside triphosphate hydrolases"/>
    <property type="match status" value="1"/>
</dbReference>
<sequence length="828" mass="95754">MNPVKYIERLNKEQKTAYDKVFGPLIVMAPAGTGKTDVIALRAYNAYISGVKPEAMLLLTFTNRAAKSMKKRLEIVIGDIANKIRISTFHGLCGFILRQEAVNLFLSPDFIVIDEDDSRQIIRDIIVNRGYKSHLYFKEEQLFVDYIRQAREFPYINEKKFDAKAYFEELIKERGLGYSLGSLADSISEILNSYVSQLKAYNLMDFTSLVVGVSGAFKQDSIRQRWESYFEWIELDEVQDTNMIEYKIIKTLFQKHGNIALFGDLHQTIYEWRGSQPNEILRDFKINNPGYDTVRFEENYRSTKLILEAAESFLGNSIDNQNVYEDTEKIKVRGFKNLNTEHAYILSKIIENQKTDKAYSNQAVLARTNKDAKTIGDYLESNNIPVFVMDKTRFFSREEIKNALAYIKLMLNPKDILSLKRINSDLVEKFSKEQEKAYLEIGQFLNEKVYKTKDPYLELLEAFESNEVVVFDVETTGLDIKKDKIIQIAALKGGKNGVIQKFERFIKIDYSVGDSFKIHNISDEFLFQNGVDAKSAIEDFLLFSQDSVIVGHNVSYDINILKENMKAIDLNIVKLSSKIFDTLILTRKTYPGFFSYKLGNLFKEFSLNHTPTHNAMDDVICTLEVLEKVVAKLLEKQAKRQAVFTKYQDYFYPIARNLGILAELSKEKRPQDILHEALIRAGLIEKYSKSSVELVKLRELYRIFREYDKTDKPTLESLAELLEIASLGNDTDRFLNIKDQVPVITVHQAKGLEFNTVYLYNATDENFPSSRNQSGEGLKEEKRLFYVAITRPKSNLYITYSVGDEQAKELNKPSRFIHQIERKYIDFR</sequence>
<keyword evidence="3 12" id="KW-0378">Hydrolase</keyword>
<dbReference type="RefSeq" id="WP_079588640.1">
    <property type="nucleotide sequence ID" value="NZ_FUYN01000001.1"/>
</dbReference>
<dbReference type="GO" id="GO:0003887">
    <property type="term" value="F:DNA-directed DNA polymerase activity"/>
    <property type="evidence" value="ECO:0007669"/>
    <property type="project" value="InterPro"/>
</dbReference>
<evidence type="ECO:0000256" key="9">
    <source>
        <dbReference type="ARBA" id="ARBA00034617"/>
    </source>
</evidence>
<dbReference type="OrthoDB" id="9810135at2"/>
<feature type="binding site" evidence="12">
    <location>
        <begin position="29"/>
        <end position="36"/>
    </location>
    <ligand>
        <name>ATP</name>
        <dbReference type="ChEBI" id="CHEBI:30616"/>
    </ligand>
</feature>
<evidence type="ECO:0000256" key="12">
    <source>
        <dbReference type="PROSITE-ProRule" id="PRU00560"/>
    </source>
</evidence>
<dbReference type="Pfam" id="PF00580">
    <property type="entry name" value="UvrD-helicase"/>
    <property type="match status" value="1"/>
</dbReference>
<dbReference type="Gene3D" id="3.30.420.10">
    <property type="entry name" value="Ribonuclease H-like superfamily/Ribonuclease H"/>
    <property type="match status" value="1"/>
</dbReference>
<dbReference type="SMART" id="SM00479">
    <property type="entry name" value="EXOIII"/>
    <property type="match status" value="1"/>
</dbReference>
<dbReference type="InterPro" id="IPR014016">
    <property type="entry name" value="UvrD-like_ATP-bd"/>
</dbReference>
<evidence type="ECO:0000259" key="13">
    <source>
        <dbReference type="PROSITE" id="PS51198"/>
    </source>
</evidence>
<dbReference type="FunFam" id="3.30.420.10:FF:000045">
    <property type="entry name" value="3'-5' exonuclease DinG"/>
    <property type="match status" value="1"/>
</dbReference>
<dbReference type="GO" id="GO:0004527">
    <property type="term" value="F:exonuclease activity"/>
    <property type="evidence" value="ECO:0007669"/>
    <property type="project" value="UniProtKB-KW"/>
</dbReference>
<keyword evidence="4 12" id="KW-0347">Helicase</keyword>
<dbReference type="InterPro" id="IPR014017">
    <property type="entry name" value="DNA_helicase_UvrD-like_C"/>
</dbReference>
<evidence type="ECO:0000256" key="11">
    <source>
        <dbReference type="ARBA" id="ARBA00048988"/>
    </source>
</evidence>
<accession>A0A1T5A286</accession>
<dbReference type="GO" id="GO:0033202">
    <property type="term" value="C:DNA helicase complex"/>
    <property type="evidence" value="ECO:0007669"/>
    <property type="project" value="TreeGrafter"/>
</dbReference>
<gene>
    <name evidence="15" type="ORF">SAMN02745120_0688</name>
</gene>
<dbReference type="GO" id="GO:0016887">
    <property type="term" value="F:ATP hydrolysis activity"/>
    <property type="evidence" value="ECO:0007669"/>
    <property type="project" value="RHEA"/>
</dbReference>
<dbReference type="Gene3D" id="3.40.50.300">
    <property type="entry name" value="P-loop containing nucleotide triphosphate hydrolases"/>
    <property type="match status" value="3"/>
</dbReference>
<evidence type="ECO:0000259" key="14">
    <source>
        <dbReference type="PROSITE" id="PS51217"/>
    </source>
</evidence>
<evidence type="ECO:0000256" key="4">
    <source>
        <dbReference type="ARBA" id="ARBA00022806"/>
    </source>
</evidence>
<dbReference type="Proteomes" id="UP000243406">
    <property type="component" value="Unassembled WGS sequence"/>
</dbReference>
<evidence type="ECO:0000256" key="6">
    <source>
        <dbReference type="ARBA" id="ARBA00022840"/>
    </source>
</evidence>
<evidence type="ECO:0000256" key="2">
    <source>
        <dbReference type="ARBA" id="ARBA00022741"/>
    </source>
</evidence>
<keyword evidence="8" id="KW-0413">Isomerase</keyword>
<dbReference type="GO" id="GO:0043138">
    <property type="term" value="F:3'-5' DNA helicase activity"/>
    <property type="evidence" value="ECO:0007669"/>
    <property type="project" value="UniProtKB-EC"/>
</dbReference>
<evidence type="ECO:0000256" key="1">
    <source>
        <dbReference type="ARBA" id="ARBA00009922"/>
    </source>
</evidence>
<dbReference type="GO" id="GO:0003677">
    <property type="term" value="F:DNA binding"/>
    <property type="evidence" value="ECO:0007669"/>
    <property type="project" value="UniProtKB-KW"/>
</dbReference>
<evidence type="ECO:0000256" key="8">
    <source>
        <dbReference type="ARBA" id="ARBA00023235"/>
    </source>
</evidence>
<comment type="catalytic activity">
    <reaction evidence="11">
        <text>ATP + H2O = ADP + phosphate + H(+)</text>
        <dbReference type="Rhea" id="RHEA:13065"/>
        <dbReference type="ChEBI" id="CHEBI:15377"/>
        <dbReference type="ChEBI" id="CHEBI:15378"/>
        <dbReference type="ChEBI" id="CHEBI:30616"/>
        <dbReference type="ChEBI" id="CHEBI:43474"/>
        <dbReference type="ChEBI" id="CHEBI:456216"/>
        <dbReference type="EC" id="5.6.2.4"/>
    </reaction>
</comment>
<dbReference type="SUPFAM" id="SSF53098">
    <property type="entry name" value="Ribonuclease H-like"/>
    <property type="match status" value="1"/>
</dbReference>
<evidence type="ECO:0000313" key="16">
    <source>
        <dbReference type="Proteomes" id="UP000243406"/>
    </source>
</evidence>
<organism evidence="15 16">
    <name type="scientific">Acetoanaerobium noterae</name>
    <dbReference type="NCBI Taxonomy" id="745369"/>
    <lineage>
        <taxon>Bacteria</taxon>
        <taxon>Bacillati</taxon>
        <taxon>Bacillota</taxon>
        <taxon>Clostridia</taxon>
        <taxon>Peptostreptococcales</taxon>
        <taxon>Filifactoraceae</taxon>
        <taxon>Acetoanaerobium</taxon>
    </lineage>
</organism>
<dbReference type="InterPro" id="IPR027417">
    <property type="entry name" value="P-loop_NTPase"/>
</dbReference>
<comment type="similarity">
    <text evidence="1">Belongs to the helicase family. UvrD subfamily.</text>
</comment>
<protein>
    <recommendedName>
        <fullName evidence="10">DNA 3'-5' helicase</fullName>
        <ecNumber evidence="10">5.6.2.4</ecNumber>
    </recommendedName>
</protein>
<dbReference type="GO" id="GO:0005829">
    <property type="term" value="C:cytosol"/>
    <property type="evidence" value="ECO:0007669"/>
    <property type="project" value="TreeGrafter"/>
</dbReference>
<proteinExistence type="inferred from homology"/>
<keyword evidence="2 12" id="KW-0547">Nucleotide-binding</keyword>
<evidence type="ECO:0000313" key="15">
    <source>
        <dbReference type="EMBL" id="SKB29098.1"/>
    </source>
</evidence>
<name>A0A1T5A286_9FIRM</name>
<reference evidence="16" key="1">
    <citation type="submission" date="2017-02" db="EMBL/GenBank/DDBJ databases">
        <authorList>
            <person name="Varghese N."/>
            <person name="Submissions S."/>
        </authorList>
    </citation>
    <scope>NUCLEOTIDE SEQUENCE [LARGE SCALE GENOMIC DNA]</scope>
    <source>
        <strain evidence="16">ATCC 35199</strain>
    </source>
</reference>
<dbReference type="Pfam" id="PF00929">
    <property type="entry name" value="RNase_T"/>
    <property type="match status" value="1"/>
</dbReference>
<dbReference type="InterPro" id="IPR036397">
    <property type="entry name" value="RNaseH_sf"/>
</dbReference>
<dbReference type="InterPro" id="IPR000212">
    <property type="entry name" value="DNA_helicase_UvrD/REP"/>
</dbReference>
<dbReference type="Pfam" id="PF13361">
    <property type="entry name" value="UvrD_C"/>
    <property type="match status" value="1"/>
</dbReference>
<dbReference type="InterPro" id="IPR013520">
    <property type="entry name" value="Ribonucl_H"/>
</dbReference>
<dbReference type="PANTHER" id="PTHR11070:SF2">
    <property type="entry name" value="ATP-DEPENDENT DNA HELICASE SRS2"/>
    <property type="match status" value="1"/>
</dbReference>
<feature type="domain" description="UvrD-like helicase ATP-binding" evidence="13">
    <location>
        <begin position="8"/>
        <end position="303"/>
    </location>
</feature>
<dbReference type="EC" id="5.6.2.4" evidence="10"/>
<feature type="domain" description="UvrD-like helicase C-terminal" evidence="14">
    <location>
        <begin position="304"/>
        <end position="751"/>
    </location>
</feature>
<dbReference type="CDD" id="cd17932">
    <property type="entry name" value="DEXQc_UvrD"/>
    <property type="match status" value="1"/>
</dbReference>